<gene>
    <name evidence="1" type="ORF">J1N35_005208</name>
</gene>
<dbReference type="PANTHER" id="PTHR31286:SF99">
    <property type="entry name" value="DUF4283 DOMAIN-CONTAINING PROTEIN"/>
    <property type="match status" value="1"/>
</dbReference>
<dbReference type="InterPro" id="IPR040256">
    <property type="entry name" value="At4g02000-like"/>
</dbReference>
<sequence length="304" mass="34301">MVDLEEDFELQDGDVTTVLVGGVPSITLFDRVQQFITRKMALIVVVKLLGNKIGFNTLFNKDKDDFDKILMCSPWVIFGHYLTIRHWPSNFSTANTEVDNQIVWISLPSLSEGYYSIMLLQAIRQAIGPMIKINEHANVTIQGRFAWLAVCVDLRKPLIFKVQINGKTYRVEYKYLSNIYFTCGLYGHTTALYLGENIGMMENLTNTTTPVTEESDLINRVKKEPFGPWMLLEQKQRGRFKGSAMVVNGGQDNRSRGLRFSVLEEGGIGNAAINHGVDFVAKEGNNEVTVDLPRCGRDKFEGDC</sequence>
<evidence type="ECO:0000313" key="1">
    <source>
        <dbReference type="EMBL" id="KAH1122048.1"/>
    </source>
</evidence>
<dbReference type="PANTHER" id="PTHR31286">
    <property type="entry name" value="GLYCINE-RICH CELL WALL STRUCTURAL PROTEIN 1.8-LIKE"/>
    <property type="match status" value="1"/>
</dbReference>
<organism evidence="1 2">
    <name type="scientific">Gossypium stocksii</name>
    <dbReference type="NCBI Taxonomy" id="47602"/>
    <lineage>
        <taxon>Eukaryota</taxon>
        <taxon>Viridiplantae</taxon>
        <taxon>Streptophyta</taxon>
        <taxon>Embryophyta</taxon>
        <taxon>Tracheophyta</taxon>
        <taxon>Spermatophyta</taxon>
        <taxon>Magnoliopsida</taxon>
        <taxon>eudicotyledons</taxon>
        <taxon>Gunneridae</taxon>
        <taxon>Pentapetalae</taxon>
        <taxon>rosids</taxon>
        <taxon>malvids</taxon>
        <taxon>Malvales</taxon>
        <taxon>Malvaceae</taxon>
        <taxon>Malvoideae</taxon>
        <taxon>Gossypium</taxon>
    </lineage>
</organism>
<keyword evidence="2" id="KW-1185">Reference proteome</keyword>
<proteinExistence type="predicted"/>
<dbReference type="OrthoDB" id="995555at2759"/>
<dbReference type="Proteomes" id="UP000828251">
    <property type="component" value="Unassembled WGS sequence"/>
</dbReference>
<dbReference type="EMBL" id="JAIQCV010000002">
    <property type="protein sequence ID" value="KAH1122048.1"/>
    <property type="molecule type" value="Genomic_DNA"/>
</dbReference>
<evidence type="ECO:0008006" key="3">
    <source>
        <dbReference type="Google" id="ProtNLM"/>
    </source>
</evidence>
<dbReference type="AlphaFoldDB" id="A0A9D3WEW7"/>
<comment type="caution">
    <text evidence="1">The sequence shown here is derived from an EMBL/GenBank/DDBJ whole genome shotgun (WGS) entry which is preliminary data.</text>
</comment>
<protein>
    <recommendedName>
        <fullName evidence="3">DUF4283 domain-containing protein</fullName>
    </recommendedName>
</protein>
<evidence type="ECO:0000313" key="2">
    <source>
        <dbReference type="Proteomes" id="UP000828251"/>
    </source>
</evidence>
<name>A0A9D3WEW7_9ROSI</name>
<accession>A0A9D3WEW7</accession>
<reference evidence="1 2" key="1">
    <citation type="journal article" date="2021" name="Plant Biotechnol. J.">
        <title>Multi-omics assisted identification of the key and species-specific regulatory components of drought-tolerant mechanisms in Gossypium stocksii.</title>
        <authorList>
            <person name="Yu D."/>
            <person name="Ke L."/>
            <person name="Zhang D."/>
            <person name="Wu Y."/>
            <person name="Sun Y."/>
            <person name="Mei J."/>
            <person name="Sun J."/>
            <person name="Sun Y."/>
        </authorList>
    </citation>
    <scope>NUCLEOTIDE SEQUENCE [LARGE SCALE GENOMIC DNA]</scope>
    <source>
        <strain evidence="2">cv. E1</strain>
        <tissue evidence="1">Leaf</tissue>
    </source>
</reference>